<comment type="caution">
    <text evidence="3">The sequence shown here is derived from an EMBL/GenBank/DDBJ whole genome shotgun (WGS) entry which is preliminary data.</text>
</comment>
<dbReference type="InterPro" id="IPR042099">
    <property type="entry name" value="ANL_N_sf"/>
</dbReference>
<feature type="domain" description="AMP-dependent synthetase/ligase" evidence="2">
    <location>
        <begin position="83"/>
        <end position="295"/>
    </location>
</feature>
<evidence type="ECO:0000313" key="3">
    <source>
        <dbReference type="EMBL" id="TKZ36314.1"/>
    </source>
</evidence>
<dbReference type="PANTHER" id="PTHR43201">
    <property type="entry name" value="ACYL-COA SYNTHETASE"/>
    <property type="match status" value="1"/>
</dbReference>
<dbReference type="Gene3D" id="3.30.300.30">
    <property type="match status" value="1"/>
</dbReference>
<organism evidence="3 4">
    <name type="scientific">Brachyspira catarrhinii</name>
    <dbReference type="NCBI Taxonomy" id="2528966"/>
    <lineage>
        <taxon>Bacteria</taxon>
        <taxon>Pseudomonadati</taxon>
        <taxon>Spirochaetota</taxon>
        <taxon>Spirochaetia</taxon>
        <taxon>Brachyspirales</taxon>
        <taxon>Brachyspiraceae</taxon>
        <taxon>Brachyspira</taxon>
    </lineage>
</organism>
<accession>A0ABY2TTU1</accession>
<dbReference type="Pfam" id="PF00501">
    <property type="entry name" value="AMP-binding"/>
    <property type="match status" value="1"/>
</dbReference>
<comment type="similarity">
    <text evidence="1">Belongs to the ATP-dependent AMP-binding enzyme family.</text>
</comment>
<reference evidence="3 4" key="1">
    <citation type="journal article" date="2019" name="Anaerobe">
        <title>Brachyspira catarrhinii sp. nov., an anaerobic intestinal spirochaete isolated from vervet monkeys may have been misidentified as Brachyspira aalborgi in previous studies.</title>
        <authorList>
            <person name="Phillips N.D."/>
            <person name="La T."/>
            <person name="Hampson D.J."/>
        </authorList>
    </citation>
    <scope>NUCLEOTIDE SEQUENCE [LARGE SCALE GENOMIC DNA]</scope>
    <source>
        <strain evidence="3 4">Z12</strain>
    </source>
</reference>
<sequence length="457" mass="53354">MRKLSETNFYSLKDSEETFLIHKENKYQISYKDFVIDIAKSLEYISKLEKDNITIFIDNAYYFITVMSAALLLKKKVNVLNNNSPKYVDKIVDNSTVYISDDEKSHVSLKNIFDGEYDEKWIDFLKSNKIDENLNVNFYTSGFTGFPKLIEKTLKQFEAEALKIIGEFGESLKDSIFVYSVPHYHSYGFVFDFLVPYLLELKLADNRINYLETLNNFEEYKNITFVTNPAFLKRIDKSSLKIKSKWTVFSSTGALDKEVNDLCIETFNTDAIEIYGSTEGGCMAYRKRSEKDLWTRVKIVKLKVDKNGSLSCSSGYTGEGLWVHVGDVVDMKNEDEFELLGREDSIVKIEGKRISVQQIDRQILEDKNFKDSYTIYCKSDKREYVASFIVLSDDNANEEEMKKYLKEYLKGYFEKIVIPKKIYFTDLIPRNEMGKIERKRLDAIMEKFEVLNKSYEV</sequence>
<dbReference type="Gene3D" id="3.40.50.12780">
    <property type="entry name" value="N-terminal domain of ligase-like"/>
    <property type="match status" value="1"/>
</dbReference>
<dbReference type="PANTHER" id="PTHR43201:SF8">
    <property type="entry name" value="ACYL-COA SYNTHETASE FAMILY MEMBER 3"/>
    <property type="match status" value="1"/>
</dbReference>
<proteinExistence type="inferred from homology"/>
<name>A0ABY2TTU1_9SPIR</name>
<dbReference type="EMBL" id="SJDU01000008">
    <property type="protein sequence ID" value="TKZ36314.1"/>
    <property type="molecule type" value="Genomic_DNA"/>
</dbReference>
<protein>
    <submittedName>
        <fullName evidence="3">Acyl-CoA synthetase</fullName>
    </submittedName>
</protein>
<dbReference type="Proteomes" id="UP000310168">
    <property type="component" value="Unassembled WGS sequence"/>
</dbReference>
<dbReference type="InterPro" id="IPR000873">
    <property type="entry name" value="AMP-dep_synth/lig_dom"/>
</dbReference>
<dbReference type="SUPFAM" id="SSF56801">
    <property type="entry name" value="Acetyl-CoA synthetase-like"/>
    <property type="match status" value="1"/>
</dbReference>
<dbReference type="InterPro" id="IPR045851">
    <property type="entry name" value="AMP-bd_C_sf"/>
</dbReference>
<dbReference type="RefSeq" id="WP_137997222.1">
    <property type="nucleotide sequence ID" value="NZ_SJDU01000008.1"/>
</dbReference>
<evidence type="ECO:0000313" key="4">
    <source>
        <dbReference type="Proteomes" id="UP000310168"/>
    </source>
</evidence>
<evidence type="ECO:0000256" key="1">
    <source>
        <dbReference type="ARBA" id="ARBA00006432"/>
    </source>
</evidence>
<keyword evidence="4" id="KW-1185">Reference proteome</keyword>
<gene>
    <name evidence="3" type="ORF">EZH24_00740</name>
</gene>
<evidence type="ECO:0000259" key="2">
    <source>
        <dbReference type="Pfam" id="PF00501"/>
    </source>
</evidence>